<proteinExistence type="predicted"/>
<evidence type="ECO:0000313" key="2">
    <source>
        <dbReference type="Proteomes" id="UP001230649"/>
    </source>
</evidence>
<protein>
    <submittedName>
        <fullName evidence="1">Uncharacterized protein</fullName>
    </submittedName>
</protein>
<keyword evidence="2" id="KW-1185">Reference proteome</keyword>
<accession>A0ACC2WQS4</accession>
<dbReference type="EMBL" id="JASBWS010000012">
    <property type="protein sequence ID" value="KAJ9113520.1"/>
    <property type="molecule type" value="Genomic_DNA"/>
</dbReference>
<gene>
    <name evidence="1" type="ORF">QFC20_001871</name>
</gene>
<organism evidence="1 2">
    <name type="scientific">Naganishia adeliensis</name>
    <dbReference type="NCBI Taxonomy" id="92952"/>
    <lineage>
        <taxon>Eukaryota</taxon>
        <taxon>Fungi</taxon>
        <taxon>Dikarya</taxon>
        <taxon>Basidiomycota</taxon>
        <taxon>Agaricomycotina</taxon>
        <taxon>Tremellomycetes</taxon>
        <taxon>Filobasidiales</taxon>
        <taxon>Filobasidiaceae</taxon>
        <taxon>Naganishia</taxon>
    </lineage>
</organism>
<reference evidence="1" key="1">
    <citation type="submission" date="2023-04" db="EMBL/GenBank/DDBJ databases">
        <title>Draft Genome sequencing of Naganishia species isolated from polar environments using Oxford Nanopore Technology.</title>
        <authorList>
            <person name="Leo P."/>
            <person name="Venkateswaran K."/>
        </authorList>
    </citation>
    <scope>NUCLEOTIDE SEQUENCE</scope>
    <source>
        <strain evidence="1">MNA-CCFEE 5262</strain>
    </source>
</reference>
<comment type="caution">
    <text evidence="1">The sequence shown here is derived from an EMBL/GenBank/DDBJ whole genome shotgun (WGS) entry which is preliminary data.</text>
</comment>
<name>A0ACC2WQS4_9TREE</name>
<dbReference type="Proteomes" id="UP001230649">
    <property type="component" value="Unassembled WGS sequence"/>
</dbReference>
<evidence type="ECO:0000313" key="1">
    <source>
        <dbReference type="EMBL" id="KAJ9113520.1"/>
    </source>
</evidence>
<sequence>MQHIFGGPTYMASNNLYQPNQRSRVITIRQHVMDPPSYTKVLTANSFQADPAPAFSTEDPPSLGGTAAHPAPYQESEIDSDTLLPPAFLVDWQKVGPLVTVPELQQYLKLLGTFSRLLRHALKGKSLAQAGDEAQDFFNRASDDFDVWAKTNRTPRNSTSSRLPESDRLPSLEVLMAWHAYTSNPRWYFEDGTRLGKLPPFPLELVAEFIDDDTLDYLPPSRIDDVPSYISSQPPPVTRTRKFARDSDRVLLPSNGVWKGEDGAKLSQAFVVAIMGTDKSAILAAPNANALLCERFDRDISQAFSASVLEDVRARCRKGMNIENSQIDGRIARMRIAYSQDGSTSVDLAGEMRKLADLLGKMEALGWLAPGRFDGDHWILRFHGNCINSKRTLTCEISSVRSWSNGKSLTFPPALENFVSTDMQRLFKGQILDQSGIVNRPATLHAAYTPTAQAWSKLYGIPYSTCGCYTVKPTKPTQDRPTKPMSMKEKIKAKMNGSSDKERDEPSLSAYVANMDVNERDASHPSSLDFHHRG</sequence>